<comment type="caution">
    <text evidence="2">The sequence shown here is derived from an EMBL/GenBank/DDBJ whole genome shotgun (WGS) entry which is preliminary data.</text>
</comment>
<evidence type="ECO:0000256" key="1">
    <source>
        <dbReference type="SAM" id="MobiDB-lite"/>
    </source>
</evidence>
<feature type="region of interest" description="Disordered" evidence="1">
    <location>
        <begin position="43"/>
        <end position="64"/>
    </location>
</feature>
<evidence type="ECO:0000313" key="2">
    <source>
        <dbReference type="EMBL" id="GAA4867336.1"/>
    </source>
</evidence>
<dbReference type="EMBL" id="BAABJY010000002">
    <property type="protein sequence ID" value="GAA4867336.1"/>
    <property type="molecule type" value="Genomic_DNA"/>
</dbReference>
<protein>
    <submittedName>
        <fullName evidence="2">Uncharacterized protein</fullName>
    </submittedName>
</protein>
<proteinExistence type="predicted"/>
<keyword evidence="3" id="KW-1185">Reference proteome</keyword>
<sequence length="64" mass="6674">MGDVVAQAARVAVAAAMPIMRMFMLGLLGEGRAPVLPVAKAAGLERPTNDHGSRPMSRTIGSDR</sequence>
<evidence type="ECO:0000313" key="3">
    <source>
        <dbReference type="Proteomes" id="UP001501323"/>
    </source>
</evidence>
<name>A0ABP9E9V0_9GAMM</name>
<dbReference type="Proteomes" id="UP001501323">
    <property type="component" value="Unassembled WGS sequence"/>
</dbReference>
<reference evidence="3" key="1">
    <citation type="journal article" date="2019" name="Int. J. Syst. Evol. Microbiol.">
        <title>The Global Catalogue of Microorganisms (GCM) 10K type strain sequencing project: providing services to taxonomists for standard genome sequencing and annotation.</title>
        <authorList>
            <consortium name="The Broad Institute Genomics Platform"/>
            <consortium name="The Broad Institute Genome Sequencing Center for Infectious Disease"/>
            <person name="Wu L."/>
            <person name="Ma J."/>
        </authorList>
    </citation>
    <scope>NUCLEOTIDE SEQUENCE [LARGE SCALE GENOMIC DNA]</scope>
    <source>
        <strain evidence="3">JCM 18392</strain>
    </source>
</reference>
<gene>
    <name evidence="2" type="ORF">GCM10023332_19630</name>
</gene>
<accession>A0ABP9E9V0</accession>
<organism evidence="2 3">
    <name type="scientific">Luteimonas vadosa</name>
    <dbReference type="NCBI Taxonomy" id="1165507"/>
    <lineage>
        <taxon>Bacteria</taxon>
        <taxon>Pseudomonadati</taxon>
        <taxon>Pseudomonadota</taxon>
        <taxon>Gammaproteobacteria</taxon>
        <taxon>Lysobacterales</taxon>
        <taxon>Lysobacteraceae</taxon>
        <taxon>Luteimonas</taxon>
    </lineage>
</organism>